<accession>A0A5B7I1G3</accession>
<evidence type="ECO:0000256" key="1">
    <source>
        <dbReference type="SAM" id="MobiDB-lite"/>
    </source>
</evidence>
<sequence>MLKIVTFKASINSATIHTSSLSQPNHATTNTTTSTAAATTVVATLPSSRASLPPSRSSDRIVHRL</sequence>
<keyword evidence="3" id="KW-1185">Reference proteome</keyword>
<evidence type="ECO:0000313" key="3">
    <source>
        <dbReference type="Proteomes" id="UP000324222"/>
    </source>
</evidence>
<gene>
    <name evidence="2" type="ORF">E2C01_068927</name>
</gene>
<protein>
    <submittedName>
        <fullName evidence="2">Uncharacterized protein</fullName>
    </submittedName>
</protein>
<reference evidence="2 3" key="1">
    <citation type="submission" date="2019-05" db="EMBL/GenBank/DDBJ databases">
        <title>Another draft genome of Portunus trituberculatus and its Hox gene families provides insights of decapod evolution.</title>
        <authorList>
            <person name="Jeong J.-H."/>
            <person name="Song I."/>
            <person name="Kim S."/>
            <person name="Choi T."/>
            <person name="Kim D."/>
            <person name="Ryu S."/>
            <person name="Kim W."/>
        </authorList>
    </citation>
    <scope>NUCLEOTIDE SEQUENCE [LARGE SCALE GENOMIC DNA]</scope>
    <source>
        <tissue evidence="2">Muscle</tissue>
    </source>
</reference>
<feature type="compositionally biased region" description="Low complexity" evidence="1">
    <location>
        <begin position="45"/>
        <end position="56"/>
    </location>
</feature>
<evidence type="ECO:0000313" key="2">
    <source>
        <dbReference type="EMBL" id="MPC74564.1"/>
    </source>
</evidence>
<comment type="caution">
    <text evidence="2">The sequence shown here is derived from an EMBL/GenBank/DDBJ whole genome shotgun (WGS) entry which is preliminary data.</text>
</comment>
<dbReference type="EMBL" id="VSRR010039192">
    <property type="protein sequence ID" value="MPC74564.1"/>
    <property type="molecule type" value="Genomic_DNA"/>
</dbReference>
<feature type="region of interest" description="Disordered" evidence="1">
    <location>
        <begin position="45"/>
        <end position="65"/>
    </location>
</feature>
<name>A0A5B7I1G3_PORTR</name>
<dbReference type="Proteomes" id="UP000324222">
    <property type="component" value="Unassembled WGS sequence"/>
</dbReference>
<organism evidence="2 3">
    <name type="scientific">Portunus trituberculatus</name>
    <name type="common">Swimming crab</name>
    <name type="synonym">Neptunus trituberculatus</name>
    <dbReference type="NCBI Taxonomy" id="210409"/>
    <lineage>
        <taxon>Eukaryota</taxon>
        <taxon>Metazoa</taxon>
        <taxon>Ecdysozoa</taxon>
        <taxon>Arthropoda</taxon>
        <taxon>Crustacea</taxon>
        <taxon>Multicrustacea</taxon>
        <taxon>Malacostraca</taxon>
        <taxon>Eumalacostraca</taxon>
        <taxon>Eucarida</taxon>
        <taxon>Decapoda</taxon>
        <taxon>Pleocyemata</taxon>
        <taxon>Brachyura</taxon>
        <taxon>Eubrachyura</taxon>
        <taxon>Portunoidea</taxon>
        <taxon>Portunidae</taxon>
        <taxon>Portuninae</taxon>
        <taxon>Portunus</taxon>
    </lineage>
</organism>
<dbReference type="AlphaFoldDB" id="A0A5B7I1G3"/>
<proteinExistence type="predicted"/>